<organism evidence="5 6">
    <name type="scientific">Botrytis fragariae</name>
    <dbReference type="NCBI Taxonomy" id="1964551"/>
    <lineage>
        <taxon>Eukaryota</taxon>
        <taxon>Fungi</taxon>
        <taxon>Dikarya</taxon>
        <taxon>Ascomycota</taxon>
        <taxon>Pezizomycotina</taxon>
        <taxon>Leotiomycetes</taxon>
        <taxon>Helotiales</taxon>
        <taxon>Sclerotiniaceae</taxon>
        <taxon>Botrytis</taxon>
    </lineage>
</organism>
<dbReference type="Gene3D" id="3.40.50.12780">
    <property type="entry name" value="N-terminal domain of ligase-like"/>
    <property type="match status" value="1"/>
</dbReference>
<dbReference type="PANTHER" id="PTHR43439">
    <property type="entry name" value="PHENYLACETATE-COENZYME A LIGASE"/>
    <property type="match status" value="1"/>
</dbReference>
<dbReference type="SUPFAM" id="SSF56801">
    <property type="entry name" value="Acetyl-CoA synthetase-like"/>
    <property type="match status" value="1"/>
</dbReference>
<dbReference type="AlphaFoldDB" id="A0A8H6ELR9"/>
<keyword evidence="2" id="KW-0597">Phosphoprotein</keyword>
<dbReference type="PROSITE" id="PS00455">
    <property type="entry name" value="AMP_BINDING"/>
    <property type="match status" value="1"/>
</dbReference>
<evidence type="ECO:0000256" key="3">
    <source>
        <dbReference type="SAM" id="MobiDB-lite"/>
    </source>
</evidence>
<comment type="caution">
    <text evidence="5">The sequence shown here is derived from an EMBL/GenBank/DDBJ whole genome shotgun (WGS) entry which is preliminary data.</text>
</comment>
<dbReference type="InterPro" id="IPR020845">
    <property type="entry name" value="AMP-binding_CS"/>
</dbReference>
<feature type="compositionally biased region" description="Basic residues" evidence="3">
    <location>
        <begin position="901"/>
        <end position="912"/>
    </location>
</feature>
<protein>
    <submittedName>
        <fullName evidence="5">Putative nrps-like enzyme protein</fullName>
    </submittedName>
</protein>
<dbReference type="GeneID" id="59255445"/>
<reference evidence="5 6" key="1">
    <citation type="journal article" date="2020" name="Phytopathology">
        <title>A high-quality genome resource of Botrytis fragariae, a new and rapidly spreading fungal pathogen causing strawberry gray mold in the U.S.A.</title>
        <authorList>
            <person name="Wu Y."/>
            <person name="Saski C.A."/>
            <person name="Schnabel G."/>
            <person name="Xiao S."/>
            <person name="Hu M."/>
        </authorList>
    </citation>
    <scope>NUCLEOTIDE SEQUENCE [LARGE SCALE GENOMIC DNA]</scope>
    <source>
        <strain evidence="5 6">BVB16</strain>
    </source>
</reference>
<dbReference type="PROSITE" id="PS00012">
    <property type="entry name" value="PHOSPHOPANTETHEINE"/>
    <property type="match status" value="1"/>
</dbReference>
<dbReference type="InterPro" id="IPR006162">
    <property type="entry name" value="Ppantetheine_attach_site"/>
</dbReference>
<proteinExistence type="predicted"/>
<dbReference type="Pfam" id="PF00501">
    <property type="entry name" value="AMP-binding"/>
    <property type="match status" value="1"/>
</dbReference>
<keyword evidence="6" id="KW-1185">Reference proteome</keyword>
<dbReference type="PANTHER" id="PTHR43439:SF2">
    <property type="entry name" value="ENZYME, PUTATIVE (JCVI)-RELATED"/>
    <property type="match status" value="1"/>
</dbReference>
<evidence type="ECO:0000259" key="4">
    <source>
        <dbReference type="PROSITE" id="PS50075"/>
    </source>
</evidence>
<dbReference type="Pfam" id="PF07993">
    <property type="entry name" value="NAD_binding_4"/>
    <property type="match status" value="1"/>
</dbReference>
<dbReference type="OrthoDB" id="429813at2759"/>
<dbReference type="InterPro" id="IPR000873">
    <property type="entry name" value="AMP-dep_synth/lig_dom"/>
</dbReference>
<dbReference type="SUPFAM" id="SSF47336">
    <property type="entry name" value="ACP-like"/>
    <property type="match status" value="1"/>
</dbReference>
<sequence>MESIDSTSDLGEFFILDDIVTVRAADVHQVPLLAYPRPGKGVADFELFTGQNLDRFVDQAAKEYIRRGCAPDQGQVIALAGPSDLDYVVSLFALSRLGYTVLLLSPRLAALAITNLLKMTNCDTIIYPNLSMLVSNLSQAKNDFLPRELRMISMATREIYDRPGVLEEPRFIRKFDKHEERKKVAIICHSSGSTGLPKPIYQPHNRFIATVSNREGTCEFTTFPLYHSWGNKHITNTMWIRKTMYLHSATVPMTADGMVEVLQKIKPSVLHAVPYALKLLGESRKGVEEMASCSEVLYSGSQCPDSLGDYLTSKGVILNTLFGATEFGSFGSSRGRAPGDHSWNYLRILPSVQPHVYMKPIGNNSYESVFLSSLSQLVTTNSDDPPGSYHSKDIFTPHPTIPNAWKYLGRIDDRITLINGEKVLPTPIEGRIRHELLVREAVVFGIDKALPGLLVIRSEAARVISDEEFIHGIWPAIEEANANAESFSQISREMILALPAGTEYPVTDKGSIIRAQMYRQFAEQIEEVYQRFEEAEMGTLELEGSELEQYILRIFVEDLGIQLSGLADDFFTAGMDSLKAIQARGLLLKKLSMGGNVRNLSQNVVFESSNIAGLAKKICAIRKGEEVTDTEDVFEAMRKAIEKYSNFKSHTPGASSSEKTFVVLTGATGSLGAHILAQLLLNDEVHKVYCLVRGEHPHARIQESLTKRGLDGISSDPRIIGLTSNLSGSTLGLENSTLQEIKNKTTHIIHAAWAVNFNVGFSAFDNDLAGLHNLIQLSLSISSPSPARFFFCSSISVALGTNPPASIPEALVEISQCSPSGYARSKWVAEQITSIASSQYAAHAHILRIGQIAGDTKLGIWNDTEAVPLIIRSALTLGKLPMLDLVRTVPLPYTHTYTHTHISHRPSPRKSPKLNTNQPAAMHLAPPQHPHLHNPRPNLPLLPPQPIYNLLSPHPFPWTQTLLPLLQSHNLPFVPCPVEEWIETLKQSAKSMSTSMSTVRENPTVKLVGYFEGVYGRGYIQTRGKGNIEFEIGNAERDSGSLRNAPDLVEGGYVGMVLERWMEGWVGKGKGMEAL</sequence>
<dbReference type="InterPro" id="IPR009081">
    <property type="entry name" value="PP-bd_ACP"/>
</dbReference>
<feature type="domain" description="Carrier" evidence="4">
    <location>
        <begin position="542"/>
        <end position="622"/>
    </location>
</feature>
<dbReference type="Gene3D" id="3.40.50.720">
    <property type="entry name" value="NAD(P)-binding Rossmann-like Domain"/>
    <property type="match status" value="1"/>
</dbReference>
<dbReference type="Gene3D" id="1.10.1200.10">
    <property type="entry name" value="ACP-like"/>
    <property type="match status" value="1"/>
</dbReference>
<dbReference type="InterPro" id="IPR036291">
    <property type="entry name" value="NAD(P)-bd_dom_sf"/>
</dbReference>
<dbReference type="InterPro" id="IPR013120">
    <property type="entry name" value="FAR_NAD-bd"/>
</dbReference>
<keyword evidence="1" id="KW-0596">Phosphopantetheine</keyword>
<dbReference type="Proteomes" id="UP000531561">
    <property type="component" value="Unassembled WGS sequence"/>
</dbReference>
<evidence type="ECO:0000313" key="6">
    <source>
        <dbReference type="Proteomes" id="UP000531561"/>
    </source>
</evidence>
<dbReference type="InterPro" id="IPR036736">
    <property type="entry name" value="ACP-like_sf"/>
</dbReference>
<feature type="region of interest" description="Disordered" evidence="3">
    <location>
        <begin position="899"/>
        <end position="933"/>
    </location>
</feature>
<evidence type="ECO:0000313" key="5">
    <source>
        <dbReference type="EMBL" id="KAF5876961.1"/>
    </source>
</evidence>
<dbReference type="PROSITE" id="PS50075">
    <property type="entry name" value="CARRIER"/>
    <property type="match status" value="1"/>
</dbReference>
<dbReference type="InterPro" id="IPR042099">
    <property type="entry name" value="ANL_N_sf"/>
</dbReference>
<accession>A0A8H6ELR9</accession>
<dbReference type="SUPFAM" id="SSF51735">
    <property type="entry name" value="NAD(P)-binding Rossmann-fold domains"/>
    <property type="match status" value="1"/>
</dbReference>
<gene>
    <name evidence="5" type="ORF">Bfra_001319</name>
</gene>
<dbReference type="Pfam" id="PF00550">
    <property type="entry name" value="PP-binding"/>
    <property type="match status" value="1"/>
</dbReference>
<dbReference type="Pfam" id="PF23562">
    <property type="entry name" value="AMP-binding_C_3"/>
    <property type="match status" value="1"/>
</dbReference>
<evidence type="ECO:0000256" key="1">
    <source>
        <dbReference type="ARBA" id="ARBA00022450"/>
    </source>
</evidence>
<dbReference type="InterPro" id="IPR051414">
    <property type="entry name" value="Adenylate-forming_Reductase"/>
</dbReference>
<name>A0A8H6ELR9_9HELO</name>
<dbReference type="EMBL" id="JABFCT010000003">
    <property type="protein sequence ID" value="KAF5876961.1"/>
    <property type="molecule type" value="Genomic_DNA"/>
</dbReference>
<evidence type="ECO:0000256" key="2">
    <source>
        <dbReference type="ARBA" id="ARBA00022553"/>
    </source>
</evidence>
<dbReference type="RefSeq" id="XP_037195907.1">
    <property type="nucleotide sequence ID" value="XM_037331753.1"/>
</dbReference>